<dbReference type="CDD" id="cd01948">
    <property type="entry name" value="EAL"/>
    <property type="match status" value="1"/>
</dbReference>
<dbReference type="PROSITE" id="PS50883">
    <property type="entry name" value="EAL"/>
    <property type="match status" value="1"/>
</dbReference>
<keyword evidence="1" id="KW-1133">Transmembrane helix</keyword>
<dbReference type="InterPro" id="IPR001633">
    <property type="entry name" value="EAL_dom"/>
</dbReference>
<keyword evidence="1" id="KW-0812">Transmembrane</keyword>
<name>A0A917DTW1_9SPHN</name>
<accession>A0A917DTW1</accession>
<dbReference type="EMBL" id="BMIP01000002">
    <property type="protein sequence ID" value="GGD66668.1"/>
    <property type="molecule type" value="Genomic_DNA"/>
</dbReference>
<dbReference type="PANTHER" id="PTHR33121:SF70">
    <property type="entry name" value="SIGNALING PROTEIN YKOW"/>
    <property type="match status" value="1"/>
</dbReference>
<keyword evidence="4" id="KW-1185">Reference proteome</keyword>
<reference evidence="3" key="1">
    <citation type="journal article" date="2014" name="Int. J. Syst. Evol. Microbiol.">
        <title>Complete genome sequence of Corynebacterium casei LMG S-19264T (=DSM 44701T), isolated from a smear-ripened cheese.</title>
        <authorList>
            <consortium name="US DOE Joint Genome Institute (JGI-PGF)"/>
            <person name="Walter F."/>
            <person name="Albersmeier A."/>
            <person name="Kalinowski J."/>
            <person name="Ruckert C."/>
        </authorList>
    </citation>
    <scope>NUCLEOTIDE SEQUENCE</scope>
    <source>
        <strain evidence="3">CGMCC 1.15360</strain>
    </source>
</reference>
<dbReference type="InterPro" id="IPR035919">
    <property type="entry name" value="EAL_sf"/>
</dbReference>
<dbReference type="SUPFAM" id="SSF141868">
    <property type="entry name" value="EAL domain-like"/>
    <property type="match status" value="1"/>
</dbReference>
<keyword evidence="1" id="KW-0472">Membrane</keyword>
<protein>
    <recommendedName>
        <fullName evidence="2">EAL domain-containing protein</fullName>
    </recommendedName>
</protein>
<dbReference type="Gene3D" id="3.20.20.450">
    <property type="entry name" value="EAL domain"/>
    <property type="match status" value="1"/>
</dbReference>
<proteinExistence type="predicted"/>
<sequence>MRVQTPFIWLGQKQKQRLIQLAMSLLATVAVLYLLDLPKILDEPPRIISARMMPRDASGEIVMITTDADSTDNRSGAEREALAISALDPMQPRRIVFEGRFPSDDPGIGQLRDVLARSRSRTVVVWPVSNTSDNSTGRQIVRTAILPVDEEAVDLNRTSITGYTLDAVTTFDSGPNTLPRLGLALADINAQSLQGEVYPIDHRYRFQTVPIYTLQELLSGKVSAEAIRGKRVLVTAPPLGITQTYRTPNLADSSANFVGVLAAETLYAGKLKAFHWTIPFLFLGLLLAAATLLPRRKRRIGYAALFTASIAAPFIAMHFDIVLPAGMLYTLLAIYGAVRARTIWRDRAAGSDATSGLPNFKSLEDDFAKSNGRLVVARVENYEEILASLDPTLHRSFINQIAQRLAVGGELRIYTDATGHFAWFDEMEHAKSHITGLLALASAPLRVGDRTLDFACGFGILDTEVTVPRQAISATVVAAEIAQRRASRLALVSEQGGADADWQLSLHSSLDHAIAHQHIYLLFQPQCLLENGHVVGAEALVRWKHPQRGEISPSEFIPHIEKAGRLKPLTAHTLRLAARSANVLASAGARVSVNISATLLAEHDFIPLVCDNIAAGGGRPEAITIEITETAKIDDFPIAASNLKLLQSKGFHISLDDFGTGEANLSLLVGLPCDEIKIDRSFVTLAQHNERARIVIGALCETARNADMRLVAEGIEVEEERNTLTKLGCTIGQGFYYGRPMRIAQLLAMVHSDEDSMSKKLTLY</sequence>
<feature type="transmembrane region" description="Helical" evidence="1">
    <location>
        <begin position="300"/>
        <end position="316"/>
    </location>
</feature>
<comment type="caution">
    <text evidence="3">The sequence shown here is derived from an EMBL/GenBank/DDBJ whole genome shotgun (WGS) entry which is preliminary data.</text>
</comment>
<feature type="domain" description="EAL" evidence="2">
    <location>
        <begin position="503"/>
        <end position="754"/>
    </location>
</feature>
<dbReference type="Proteomes" id="UP000612349">
    <property type="component" value="Unassembled WGS sequence"/>
</dbReference>
<dbReference type="PANTHER" id="PTHR33121">
    <property type="entry name" value="CYCLIC DI-GMP PHOSPHODIESTERASE PDEF"/>
    <property type="match status" value="1"/>
</dbReference>
<dbReference type="AlphaFoldDB" id="A0A917DTW1"/>
<dbReference type="SMART" id="SM00052">
    <property type="entry name" value="EAL"/>
    <property type="match status" value="1"/>
</dbReference>
<evidence type="ECO:0000313" key="4">
    <source>
        <dbReference type="Proteomes" id="UP000612349"/>
    </source>
</evidence>
<gene>
    <name evidence="3" type="ORF">GCM10010990_15250</name>
</gene>
<evidence type="ECO:0000313" key="3">
    <source>
        <dbReference type="EMBL" id="GGD66668.1"/>
    </source>
</evidence>
<organism evidence="3 4">
    <name type="scientific">Croceicoccus mobilis</name>
    <dbReference type="NCBI Taxonomy" id="1703339"/>
    <lineage>
        <taxon>Bacteria</taxon>
        <taxon>Pseudomonadati</taxon>
        <taxon>Pseudomonadota</taxon>
        <taxon>Alphaproteobacteria</taxon>
        <taxon>Sphingomonadales</taxon>
        <taxon>Erythrobacteraceae</taxon>
        <taxon>Croceicoccus</taxon>
    </lineage>
</organism>
<evidence type="ECO:0000256" key="1">
    <source>
        <dbReference type="SAM" id="Phobius"/>
    </source>
</evidence>
<dbReference type="GO" id="GO:0071111">
    <property type="term" value="F:cyclic-guanylate-specific phosphodiesterase activity"/>
    <property type="evidence" value="ECO:0007669"/>
    <property type="project" value="InterPro"/>
</dbReference>
<feature type="transmembrane region" description="Helical" evidence="1">
    <location>
        <begin position="273"/>
        <end position="293"/>
    </location>
</feature>
<evidence type="ECO:0000259" key="2">
    <source>
        <dbReference type="PROSITE" id="PS50883"/>
    </source>
</evidence>
<dbReference type="InterPro" id="IPR050706">
    <property type="entry name" value="Cyclic-di-GMP_PDE-like"/>
</dbReference>
<reference evidence="3" key="2">
    <citation type="submission" date="2020-09" db="EMBL/GenBank/DDBJ databases">
        <authorList>
            <person name="Sun Q."/>
            <person name="Zhou Y."/>
        </authorList>
    </citation>
    <scope>NUCLEOTIDE SEQUENCE</scope>
    <source>
        <strain evidence="3">CGMCC 1.15360</strain>
    </source>
</reference>
<dbReference type="Pfam" id="PF00563">
    <property type="entry name" value="EAL"/>
    <property type="match status" value="1"/>
</dbReference>